<proteinExistence type="predicted"/>
<evidence type="ECO:0000313" key="4">
    <source>
        <dbReference type="Proteomes" id="UP001596002"/>
    </source>
</evidence>
<evidence type="ECO:0000313" key="3">
    <source>
        <dbReference type="EMBL" id="MFC4769125.1"/>
    </source>
</evidence>
<comment type="caution">
    <text evidence="3">The sequence shown here is derived from an EMBL/GenBank/DDBJ whole genome shotgun (WGS) entry which is preliminary data.</text>
</comment>
<evidence type="ECO:0000256" key="1">
    <source>
        <dbReference type="SAM" id="Coils"/>
    </source>
</evidence>
<keyword evidence="1" id="KW-0175">Coiled coil</keyword>
<organism evidence="3 4">
    <name type="scientific">Effusibacillus consociatus</name>
    <dbReference type="NCBI Taxonomy" id="1117041"/>
    <lineage>
        <taxon>Bacteria</taxon>
        <taxon>Bacillati</taxon>
        <taxon>Bacillota</taxon>
        <taxon>Bacilli</taxon>
        <taxon>Bacillales</taxon>
        <taxon>Alicyclobacillaceae</taxon>
        <taxon>Effusibacillus</taxon>
    </lineage>
</organism>
<evidence type="ECO:0000256" key="2">
    <source>
        <dbReference type="SAM" id="SignalP"/>
    </source>
</evidence>
<feature type="signal peptide" evidence="2">
    <location>
        <begin position="1"/>
        <end position="25"/>
    </location>
</feature>
<sequence length="153" mass="17152">MNWRQKAVGLGVVLAALSTPIPSWAAGAEGGGAARQEVSKDSTEVHEMQRQINELSETVKKQQEQLRSLAEQKHVKLNIIQYDELIKKIHQYNEVDKKLQGQLNAARQSRNESKQKEILAALTANKKNQLAVMQEAERLLSSEIQKLKNLPSS</sequence>
<keyword evidence="2" id="KW-0732">Signal</keyword>
<feature type="coiled-coil region" evidence="1">
    <location>
        <begin position="38"/>
        <end position="72"/>
    </location>
</feature>
<dbReference type="Proteomes" id="UP001596002">
    <property type="component" value="Unassembled WGS sequence"/>
</dbReference>
<gene>
    <name evidence="3" type="ORF">ACFO8Q_17480</name>
</gene>
<feature type="chain" id="PRO_5046910557" evidence="2">
    <location>
        <begin position="26"/>
        <end position="153"/>
    </location>
</feature>
<dbReference type="RefSeq" id="WP_380027293.1">
    <property type="nucleotide sequence ID" value="NZ_JBHSHC010000119.1"/>
</dbReference>
<accession>A0ABV9Q4Z9</accession>
<protein>
    <submittedName>
        <fullName evidence="3">Uncharacterized protein</fullName>
    </submittedName>
</protein>
<reference evidence="4" key="1">
    <citation type="journal article" date="2019" name="Int. J. Syst. Evol. Microbiol.">
        <title>The Global Catalogue of Microorganisms (GCM) 10K type strain sequencing project: providing services to taxonomists for standard genome sequencing and annotation.</title>
        <authorList>
            <consortium name="The Broad Institute Genomics Platform"/>
            <consortium name="The Broad Institute Genome Sequencing Center for Infectious Disease"/>
            <person name="Wu L."/>
            <person name="Ma J."/>
        </authorList>
    </citation>
    <scope>NUCLEOTIDE SEQUENCE [LARGE SCALE GENOMIC DNA]</scope>
    <source>
        <strain evidence="4">WYCCWR 12678</strain>
    </source>
</reference>
<name>A0ABV9Q4Z9_9BACL</name>
<keyword evidence="4" id="KW-1185">Reference proteome</keyword>
<dbReference type="EMBL" id="JBHSHC010000119">
    <property type="protein sequence ID" value="MFC4769125.1"/>
    <property type="molecule type" value="Genomic_DNA"/>
</dbReference>